<keyword evidence="1" id="KW-0812">Transmembrane</keyword>
<feature type="transmembrane region" description="Helical" evidence="1">
    <location>
        <begin position="116"/>
        <end position="138"/>
    </location>
</feature>
<keyword evidence="1" id="KW-0472">Membrane</keyword>
<feature type="transmembrane region" description="Helical" evidence="1">
    <location>
        <begin position="21"/>
        <end position="46"/>
    </location>
</feature>
<dbReference type="EMBL" id="FN597254">
    <property type="protein sequence ID" value="CBI13059.1"/>
    <property type="molecule type" value="Genomic_DNA"/>
</dbReference>
<name>A0AA36JWQ4_STRG3</name>
<protein>
    <submittedName>
        <fullName evidence="2">Uncharacterized protein</fullName>
    </submittedName>
</protein>
<feature type="transmembrane region" description="Helical" evidence="1">
    <location>
        <begin position="91"/>
        <end position="110"/>
    </location>
</feature>
<proteinExistence type="predicted"/>
<feature type="transmembrane region" description="Helical" evidence="1">
    <location>
        <begin position="184"/>
        <end position="204"/>
    </location>
</feature>
<sequence>MGLIERLKLQQKRKKATVKKGMSRLGNLSGLFIFYPLILLVFYGTMNNSELPMVLNRIIFYSGIVIWVTSLLLTVWDFLRNNRLFVGLSTYLMFIYGFFLTPIMSTTAWGNGSLQFIILQEVSIILYPIIFSLIMAMAFTGRDGNFRFAKLRNIVGNIYIYIPALMTVFGLLMSYFVSEYYVVYLFWGLAIFCSVMIDLAWYIAFYPLHHKGTSAVASKAQSQAVDTMGDTLQEKQFDKDEFTEE</sequence>
<evidence type="ECO:0000313" key="2">
    <source>
        <dbReference type="EMBL" id="CBI13059.1"/>
    </source>
</evidence>
<accession>A0AA36JWQ4</accession>
<feature type="transmembrane region" description="Helical" evidence="1">
    <location>
        <begin position="58"/>
        <end position="79"/>
    </location>
</feature>
<evidence type="ECO:0000313" key="3">
    <source>
        <dbReference type="Proteomes" id="UP000001517"/>
    </source>
</evidence>
<dbReference type="Proteomes" id="UP000001517">
    <property type="component" value="Chromosome"/>
</dbReference>
<organism evidence="2 3">
    <name type="scientific">Streptococcus gallolyticus (strain UCN34)</name>
    <dbReference type="NCBI Taxonomy" id="637909"/>
    <lineage>
        <taxon>Bacteria</taxon>
        <taxon>Bacillati</taxon>
        <taxon>Bacillota</taxon>
        <taxon>Bacilli</taxon>
        <taxon>Lactobacillales</taxon>
        <taxon>Streptococcaceae</taxon>
        <taxon>Streptococcus</taxon>
    </lineage>
</organism>
<dbReference type="KEGG" id="sga:GALLO_0567"/>
<dbReference type="AlphaFoldDB" id="A0AA36JWQ4"/>
<evidence type="ECO:0000256" key="1">
    <source>
        <dbReference type="SAM" id="Phobius"/>
    </source>
</evidence>
<keyword evidence="1" id="KW-1133">Transmembrane helix</keyword>
<feature type="transmembrane region" description="Helical" evidence="1">
    <location>
        <begin position="158"/>
        <end position="178"/>
    </location>
</feature>
<gene>
    <name evidence="2" type="ordered locus">GALLO_0567</name>
</gene>
<reference evidence="2 3" key="1">
    <citation type="journal article" date="2010" name="J. Bacteriol.">
        <title>Genome sequence of Streptococcus gallolyticus: insights into its adaptation to the bovine rumen and its ability to cause endocarditis.</title>
        <authorList>
            <person name="Rusniok C."/>
            <person name="Couve E."/>
            <person name="Da Cunha V."/>
            <person name="El Gana R."/>
            <person name="Zidane N."/>
            <person name="Bouchier C."/>
            <person name="Poyart C."/>
            <person name="Leclercq R."/>
            <person name="Trieu-Cuot P."/>
            <person name="Glaser P."/>
        </authorList>
    </citation>
    <scope>NUCLEOTIDE SEQUENCE [LARGE SCALE GENOMIC DNA]</scope>
    <source>
        <strain evidence="2 3">UCN34</strain>
    </source>
</reference>
<dbReference type="RefSeq" id="WP_012961593.1">
    <property type="nucleotide sequence ID" value="NC_013798.1"/>
</dbReference>